<organism evidence="1 2">
    <name type="scientific">Desertifilum tharense IPPAS B-1220</name>
    <dbReference type="NCBI Taxonomy" id="1781255"/>
    <lineage>
        <taxon>Bacteria</taxon>
        <taxon>Bacillati</taxon>
        <taxon>Cyanobacteriota</taxon>
        <taxon>Cyanophyceae</taxon>
        <taxon>Desertifilales</taxon>
        <taxon>Desertifilaceae</taxon>
        <taxon>Desertifilum</taxon>
    </lineage>
</organism>
<accession>A0ACD5H1A0</accession>
<evidence type="ECO:0000313" key="2">
    <source>
        <dbReference type="Proteomes" id="UP000095472"/>
    </source>
</evidence>
<evidence type="ECO:0000313" key="1">
    <source>
        <dbReference type="EMBL" id="XPM67003.1"/>
    </source>
</evidence>
<proteinExistence type="predicted"/>
<name>A0ACD5H1A0_9CYAN</name>
<keyword evidence="2" id="KW-1185">Reference proteome</keyword>
<gene>
    <name evidence="1" type="ORF">BH720_001415</name>
</gene>
<protein>
    <submittedName>
        <fullName evidence="1">PAS domain S-box protein</fullName>
    </submittedName>
</protein>
<reference evidence="1 2" key="1">
    <citation type="journal article" date="2016" name="Genome Announc.">
        <title>Draft Genome Sequence of the Thermotolerant Cyanobacterium Desertifilum sp. IPPAS B-1220.</title>
        <authorList>
            <person name="Mironov K.S."/>
            <person name="Sinetova M.A."/>
            <person name="Bolatkhan K."/>
            <person name="Zayadan B.K."/>
            <person name="Ustinova V.V."/>
            <person name="Kupriyanova E.V."/>
            <person name="Skrypnik A.N."/>
            <person name="Gogoleva N.E."/>
            <person name="Gogolev Y.V."/>
            <person name="Los D.A."/>
        </authorList>
    </citation>
    <scope>NUCLEOTIDE SEQUENCE [LARGE SCALE GENOMIC DNA]</scope>
    <source>
        <strain evidence="1 2">IPPAS B-1220</strain>
    </source>
</reference>
<sequence>MQSEERFKSVLKNSPIVVFSQDANLQYTWVYNLPDGFEPEQVIGHYDRDLFSEAEVAQLTAIKQRVLETRQTQRVELPLTLNGQVHYFDFNIEPYGEQNGKPMGLRGVATDISDRKRIEAQLQQREAELAKAQKWAAWGVGNTSSPPNKSLGHPKPMSLQDSIQQNPPSPAEFLNYVPSPDAEILHNTIQQSLQLNQPFQLEHRFIHPNGKILWFLLKGEPVTNPQGEVLSLTNVVFDITERKQAELELESQKAFLRQIIESVPSSIFAKDIFGRYLAINQAEAARMGCQVEEAIGKSDAELLGNSAVVEQYRQIEQAVMATGEPYLSAPHSETDSQGNVCWYQVAINPFLNPQGKIQGIIGSATNITELKQIEDQLRLSEARYRSVVDNLQEAVFQTDADGRWIFLNPAWTGITGFSIEESLGTCFLDYVHPEDRQSNLNLLLPLLRRERDYCQHSIRYLTKSGGVRWLEVVARLRTDSQGNFLGTSGTLFDITERKQTEQALRHSEELFRLVFDKAPVGTGLIDTHTLKLTQVNQTYRQILGYEEAELLGKTLIDITAPEDLDADLQQMTRLLCGEISTFRMEKRFIRKDGSRVWTDLVVTLLPSHGLTSSQTLGIIQDISDRKQAEAELRKSEASLAAAQKLARIGNWQFDLFSQKISWSAEAFEIFGCDRNQPEPNYAEFLAAMPLEDAEALQARVKRTIQTGEPYEIEHRYVKADGSTIYVLGKGEIVTNIRGQYRRLIWHGDGNYAAQANRRCFARKRRKVSANG</sequence>
<dbReference type="EMBL" id="CP182909">
    <property type="protein sequence ID" value="XPM67003.1"/>
    <property type="molecule type" value="Genomic_DNA"/>
</dbReference>
<dbReference type="Proteomes" id="UP000095472">
    <property type="component" value="Chromosome"/>
</dbReference>